<proteinExistence type="predicted"/>
<dbReference type="CDD" id="cd14447">
    <property type="entry name" value="SPX"/>
    <property type="match status" value="1"/>
</dbReference>
<evidence type="ECO:0000313" key="9">
    <source>
        <dbReference type="Proteomes" id="UP001295423"/>
    </source>
</evidence>
<accession>A0AAD2CFB7</accession>
<keyword evidence="3 6" id="KW-0812">Transmembrane</keyword>
<feature type="domain" description="SPX" evidence="7">
    <location>
        <begin position="1"/>
        <end position="160"/>
    </location>
</feature>
<keyword evidence="5 6" id="KW-0472">Membrane</keyword>
<keyword evidence="9" id="KW-1185">Reference proteome</keyword>
<gene>
    <name evidence="8" type="ORF">CYCCA115_LOCUS2088</name>
</gene>
<evidence type="ECO:0000256" key="4">
    <source>
        <dbReference type="ARBA" id="ARBA00022989"/>
    </source>
</evidence>
<dbReference type="Proteomes" id="UP001295423">
    <property type="component" value="Unassembled WGS sequence"/>
</dbReference>
<evidence type="ECO:0000256" key="3">
    <source>
        <dbReference type="ARBA" id="ARBA00022692"/>
    </source>
</evidence>
<dbReference type="Pfam" id="PF02656">
    <property type="entry name" value="DUF202"/>
    <property type="match status" value="1"/>
</dbReference>
<comment type="caution">
    <text evidence="8">The sequence shown here is derived from an EMBL/GenBank/DDBJ whole genome shotgun (WGS) entry which is preliminary data.</text>
</comment>
<reference evidence="8" key="1">
    <citation type="submission" date="2023-08" db="EMBL/GenBank/DDBJ databases">
        <authorList>
            <person name="Audoor S."/>
            <person name="Bilcke G."/>
        </authorList>
    </citation>
    <scope>NUCLEOTIDE SEQUENCE</scope>
</reference>
<organism evidence="8 9">
    <name type="scientific">Cylindrotheca closterium</name>
    <dbReference type="NCBI Taxonomy" id="2856"/>
    <lineage>
        <taxon>Eukaryota</taxon>
        <taxon>Sar</taxon>
        <taxon>Stramenopiles</taxon>
        <taxon>Ochrophyta</taxon>
        <taxon>Bacillariophyta</taxon>
        <taxon>Bacillariophyceae</taxon>
        <taxon>Bacillariophycidae</taxon>
        <taxon>Bacillariales</taxon>
        <taxon>Bacillariaceae</taxon>
        <taxon>Cylindrotheca</taxon>
    </lineage>
</organism>
<protein>
    <recommendedName>
        <fullName evidence="7">SPX domain-containing protein</fullName>
    </recommendedName>
</protein>
<dbReference type="CDD" id="cd07751">
    <property type="entry name" value="PolyPPase_VTC4_like"/>
    <property type="match status" value="1"/>
</dbReference>
<dbReference type="AlphaFoldDB" id="A0AAD2CFB7"/>
<evidence type="ECO:0000256" key="5">
    <source>
        <dbReference type="ARBA" id="ARBA00023136"/>
    </source>
</evidence>
<feature type="transmembrane region" description="Helical" evidence="6">
    <location>
        <begin position="639"/>
        <end position="657"/>
    </location>
</feature>
<sequence length="712" mass="81247">MKYGEHLKANISPVYGEAAYLDYDRLDDIIRELSDFAPSSADLENRQVSLTTPPPTNSRGLAQDARGMTEETFLKKIDAELTKCENFTLEKVTELRQKIVEAENMIDVQSNEKVTELADTIANDFLTLEKYVNLNFMGFHKILKKHDKYLPNNPCKTFYVSRMHGQAWVRGDYSDLVVRLSQIYSRIREDHVAKENNDASQSFLRSTTKYWVKTEDVSRVKYFILRHLPVFLQKTSTGESDSQFTNSVYVDNDQLELYHGRLDKSPGAIALRMRWYGLGDPKTVFVERKTHNDKWTGEVSVKERFIIDESEVHQVMTNTYPIAEKKQAMLDKGKSQKDADEWETLVREVTQVCVSKQLVPTVRTQCMRTAFQIPFDATVRVSLDTNLCMISERGYDLQDMKVWHRDPRSVLQNNELHRFPHAVLEIKLELKGGNMTPPQWVLDLQNSGLLYECHKYSKYCHGCAVLLPEDVRCVPYWVDDISLREAIIASGARRVLADAEAGAGPGANAIYDHLLPFGDSTNNRKDTAVGRTNVSAAASMGLAGPKKSNGDAALTFYDGYYDEEEGEDQKCHWMFPFCSRFNYAEAVVAPTSIQKIEPKTFFANERTYLHWLHYAVILSSIASSILAFSDESGESWGEWYALALLPISLGFCLYALYTYLWRADQIRSRIPARWDDPFGPLVLGGTVAFVLIMNFCTKLYEILENEWASAEL</sequence>
<dbReference type="Pfam" id="PF09359">
    <property type="entry name" value="VTC"/>
    <property type="match status" value="1"/>
</dbReference>
<evidence type="ECO:0000313" key="8">
    <source>
        <dbReference type="EMBL" id="CAJ1930789.1"/>
    </source>
</evidence>
<evidence type="ECO:0000256" key="6">
    <source>
        <dbReference type="SAM" id="Phobius"/>
    </source>
</evidence>
<dbReference type="PROSITE" id="PS51382">
    <property type="entry name" value="SPX"/>
    <property type="match status" value="1"/>
</dbReference>
<keyword evidence="2" id="KW-0926">Vacuole</keyword>
<dbReference type="InterPro" id="IPR042267">
    <property type="entry name" value="VTC_sf"/>
</dbReference>
<dbReference type="InterPro" id="IPR018966">
    <property type="entry name" value="VTC_domain"/>
</dbReference>
<comment type="subcellular location">
    <subcellularLocation>
        <location evidence="1">Vacuole membrane</location>
        <topology evidence="1">Multi-pass membrane protein</topology>
    </subcellularLocation>
</comment>
<dbReference type="GO" id="GO:0006799">
    <property type="term" value="P:polyphosphate biosynthetic process"/>
    <property type="evidence" value="ECO:0007669"/>
    <property type="project" value="UniProtKB-ARBA"/>
</dbReference>
<name>A0AAD2CFB7_9STRA</name>
<dbReference type="InterPro" id="IPR004331">
    <property type="entry name" value="SPX_dom"/>
</dbReference>
<keyword evidence="4 6" id="KW-1133">Transmembrane helix</keyword>
<feature type="transmembrane region" description="Helical" evidence="6">
    <location>
        <begin position="608"/>
        <end position="627"/>
    </location>
</feature>
<dbReference type="InterPro" id="IPR051572">
    <property type="entry name" value="VTC_Complex_Subunit"/>
</dbReference>
<evidence type="ECO:0000259" key="7">
    <source>
        <dbReference type="PROSITE" id="PS51382"/>
    </source>
</evidence>
<dbReference type="Gene3D" id="3.20.100.30">
    <property type="entry name" value="VTC, catalytic tunnel domain"/>
    <property type="match status" value="1"/>
</dbReference>
<feature type="transmembrane region" description="Helical" evidence="6">
    <location>
        <begin position="677"/>
        <end position="696"/>
    </location>
</feature>
<evidence type="ECO:0000256" key="1">
    <source>
        <dbReference type="ARBA" id="ARBA00004128"/>
    </source>
</evidence>
<dbReference type="PANTHER" id="PTHR46140">
    <property type="entry name" value="VACUOLAR TRANSPORTER CHAPERONE 1-RELATED"/>
    <property type="match status" value="1"/>
</dbReference>
<evidence type="ECO:0000256" key="2">
    <source>
        <dbReference type="ARBA" id="ARBA00022554"/>
    </source>
</evidence>
<dbReference type="GO" id="GO:0005774">
    <property type="term" value="C:vacuolar membrane"/>
    <property type="evidence" value="ECO:0007669"/>
    <property type="project" value="UniProtKB-SubCell"/>
</dbReference>
<dbReference type="PANTHER" id="PTHR46140:SF1">
    <property type="entry name" value="VACUOLAR TRANSPORTER CHAPERONE COMPLEX SUBUNIT 4-RELATED"/>
    <property type="match status" value="1"/>
</dbReference>
<dbReference type="InterPro" id="IPR003807">
    <property type="entry name" value="DUF202"/>
</dbReference>
<dbReference type="EMBL" id="CAKOGP040000113">
    <property type="protein sequence ID" value="CAJ1930789.1"/>
    <property type="molecule type" value="Genomic_DNA"/>
</dbReference>